<evidence type="ECO:0000259" key="3">
    <source>
        <dbReference type="PROSITE" id="PS51192"/>
    </source>
</evidence>
<dbReference type="Pfam" id="PF09369">
    <property type="entry name" value="MZB"/>
    <property type="match status" value="1"/>
</dbReference>
<dbReference type="SMART" id="SM00490">
    <property type="entry name" value="HELICc"/>
    <property type="match status" value="1"/>
</dbReference>
<dbReference type="EMBL" id="JAHHHN010000032">
    <property type="protein sequence ID" value="MBW4565203.1"/>
    <property type="molecule type" value="Genomic_DNA"/>
</dbReference>
<dbReference type="CDD" id="cd17923">
    <property type="entry name" value="DEXHc_Hrq1-like"/>
    <property type="match status" value="1"/>
</dbReference>
<keyword evidence="1" id="KW-0547">Nucleotide-binding</keyword>
<feature type="domain" description="Helicase ATP-binding" evidence="3">
    <location>
        <begin position="167"/>
        <end position="358"/>
    </location>
</feature>
<accession>A0A951UIX3</accession>
<dbReference type="Pfam" id="PF00270">
    <property type="entry name" value="DEAD"/>
    <property type="match status" value="1"/>
</dbReference>
<dbReference type="InterPro" id="IPR001650">
    <property type="entry name" value="Helicase_C-like"/>
</dbReference>
<dbReference type="Gene3D" id="3.40.50.300">
    <property type="entry name" value="P-loop containing nucleotide triphosphate hydrolases"/>
    <property type="match status" value="2"/>
</dbReference>
<evidence type="ECO:0000259" key="4">
    <source>
        <dbReference type="PROSITE" id="PS51194"/>
    </source>
</evidence>
<dbReference type="Pfam" id="PF00271">
    <property type="entry name" value="Helicase_C"/>
    <property type="match status" value="1"/>
</dbReference>
<dbReference type="GO" id="GO:0003676">
    <property type="term" value="F:nucleic acid binding"/>
    <property type="evidence" value="ECO:0007669"/>
    <property type="project" value="InterPro"/>
</dbReference>
<gene>
    <name evidence="5" type="ORF">KME32_29740</name>
</gene>
<dbReference type="InterPro" id="IPR011545">
    <property type="entry name" value="DEAD/DEAH_box_helicase_dom"/>
</dbReference>
<dbReference type="Proteomes" id="UP000715781">
    <property type="component" value="Unassembled WGS sequence"/>
</dbReference>
<dbReference type="GO" id="GO:0036297">
    <property type="term" value="P:interstrand cross-link repair"/>
    <property type="evidence" value="ECO:0007669"/>
    <property type="project" value="TreeGrafter"/>
</dbReference>
<organism evidence="5 6">
    <name type="scientific">Mojavia pulchra JT2-VF2</name>
    <dbReference type="NCBI Taxonomy" id="287848"/>
    <lineage>
        <taxon>Bacteria</taxon>
        <taxon>Bacillati</taxon>
        <taxon>Cyanobacteriota</taxon>
        <taxon>Cyanophyceae</taxon>
        <taxon>Nostocales</taxon>
        <taxon>Nostocaceae</taxon>
    </lineage>
</organism>
<dbReference type="PROSITE" id="PS51192">
    <property type="entry name" value="HELICASE_ATP_BIND_1"/>
    <property type="match status" value="1"/>
</dbReference>
<dbReference type="AlphaFoldDB" id="A0A951UIX3"/>
<dbReference type="SUPFAM" id="SSF52540">
    <property type="entry name" value="P-loop containing nucleoside triphosphate hydrolases"/>
    <property type="match status" value="1"/>
</dbReference>
<comment type="caution">
    <text evidence="5">The sequence shown here is derived from an EMBL/GenBank/DDBJ whole genome shotgun (WGS) entry which is preliminary data.</text>
</comment>
<dbReference type="GO" id="GO:0043138">
    <property type="term" value="F:3'-5' DNA helicase activity"/>
    <property type="evidence" value="ECO:0007669"/>
    <property type="project" value="TreeGrafter"/>
</dbReference>
<dbReference type="SMART" id="SM00487">
    <property type="entry name" value="DEXDc"/>
    <property type="match status" value="1"/>
</dbReference>
<evidence type="ECO:0000256" key="1">
    <source>
        <dbReference type="ARBA" id="ARBA00022741"/>
    </source>
</evidence>
<proteinExistence type="predicted"/>
<keyword evidence="5" id="KW-0347">Helicase</keyword>
<dbReference type="InterPro" id="IPR018973">
    <property type="entry name" value="MZB"/>
</dbReference>
<dbReference type="InterPro" id="IPR027417">
    <property type="entry name" value="P-loop_NTPase"/>
</dbReference>
<evidence type="ECO:0000256" key="2">
    <source>
        <dbReference type="ARBA" id="ARBA00022840"/>
    </source>
</evidence>
<keyword evidence="5" id="KW-0378">Hydrolase</keyword>
<dbReference type="InterPro" id="IPR014001">
    <property type="entry name" value="Helicase_ATP-bd"/>
</dbReference>
<keyword evidence="2" id="KW-0067">ATP-binding</keyword>
<sequence>MTDSKPTDYAAIIKAANQSVSEPPEWLSAGKHVYSPEYGVGEVMAVLGKRLIVKFVEEVKPTQFGDWEQAISNGSIKSSNANLVSSTTFLEETNTTAAAIIEQIRQIPQVTFQSVAQELLANITTVDITNTNEPIVHPIPEDLPPALRLGLHNNGISSIYSHQLEALSKLRAGFDLSITTPTASGKTLCYNLAIVESCLVRSQTTALYIFPLKALALDQMRKLQSLFKAIPNNRLKLALMTGDTPAQQRQRFFIPNPPNILAVSPDLLHYYLYNVRRREDGEGWRQFLKQLRWIVIDESHTYIGAFGAHFANLMRRLRLAVDAVGGNSQGLQFICSSATIGNPQQMALRFSGRTEQPQRLHLIKNSGAPNAGRTLLSLTPSNAANVEATKIVISWLQHNLSGIVFCNSRAAVKGLLGLFQRETQRLGLGHLASKVAVFYSSLTSDRRREIIQKLQAGQIKVIIATSSLEAGIDLPELDCCLIRGFPGSLMSFWQRVGRAGRKQHGLVIYLPLGQNPIDVYYARHPQQLLSKEVESATFNPDYPTILGKHLECGCIESSVALSELNIRFGKASGAVADSLIQQNKIYLSNNRKLWGRGYPHKQVNLRSSTQTSISLINKHTGEILESMSLGLAHREVFPQAIYMVQDESGELVAYRSENLNEEKGEALLTFLGKDTDLFTQAESDLDIKPISALAESKIIPTTIEDGRLRLTLVWGEITNSVIGYSLMKRTYGMTCKNQRCANYKKPLEGKICISCKHPLSASEVIKLQNEISFEQPYITKYQAPCVMVELNQPLQKALQAQVNNCKQQIMSVNGNEIPEHYQPLWSSGGDVTALHSVQHQIIKAVPLVVLSSSLDVDEVIVQKETRNIGYFFDTCDGGNGAAEAIFTDFPKFAAAAYALASECGCDMGCPRCLHSTACPQQNEPLLKDVGLFLLEVISQAALNSQNSSSIFGG</sequence>
<dbReference type="PROSITE" id="PS51194">
    <property type="entry name" value="HELICASE_CTER"/>
    <property type="match status" value="1"/>
</dbReference>
<reference evidence="5" key="2">
    <citation type="journal article" date="2022" name="Microbiol. Resour. Announc.">
        <title>Metagenome Sequencing to Explore Phylogenomics of Terrestrial Cyanobacteria.</title>
        <authorList>
            <person name="Ward R.D."/>
            <person name="Stajich J.E."/>
            <person name="Johansen J.R."/>
            <person name="Huntemann M."/>
            <person name="Clum A."/>
            <person name="Foster B."/>
            <person name="Foster B."/>
            <person name="Roux S."/>
            <person name="Palaniappan K."/>
            <person name="Varghese N."/>
            <person name="Mukherjee S."/>
            <person name="Reddy T.B.K."/>
            <person name="Daum C."/>
            <person name="Copeland A."/>
            <person name="Chen I.A."/>
            <person name="Ivanova N.N."/>
            <person name="Kyrpides N.C."/>
            <person name="Shapiro N."/>
            <person name="Eloe-Fadrosh E.A."/>
            <person name="Pietrasiak N."/>
        </authorList>
    </citation>
    <scope>NUCLEOTIDE SEQUENCE</scope>
    <source>
        <strain evidence="5">JT2-VF2</strain>
    </source>
</reference>
<dbReference type="PANTHER" id="PTHR47957">
    <property type="entry name" value="ATP-DEPENDENT HELICASE HRQ1"/>
    <property type="match status" value="1"/>
</dbReference>
<name>A0A951UIX3_9NOST</name>
<dbReference type="GO" id="GO:0005524">
    <property type="term" value="F:ATP binding"/>
    <property type="evidence" value="ECO:0007669"/>
    <property type="project" value="UniProtKB-KW"/>
</dbReference>
<dbReference type="GO" id="GO:0006289">
    <property type="term" value="P:nucleotide-excision repair"/>
    <property type="evidence" value="ECO:0007669"/>
    <property type="project" value="TreeGrafter"/>
</dbReference>
<dbReference type="PANTHER" id="PTHR47957:SF3">
    <property type="entry name" value="ATP-DEPENDENT HELICASE HRQ1"/>
    <property type="match status" value="1"/>
</dbReference>
<reference evidence="5" key="1">
    <citation type="submission" date="2021-05" db="EMBL/GenBank/DDBJ databases">
        <authorList>
            <person name="Pietrasiak N."/>
            <person name="Ward R."/>
            <person name="Stajich J.E."/>
            <person name="Kurbessoian T."/>
        </authorList>
    </citation>
    <scope>NUCLEOTIDE SEQUENCE</scope>
    <source>
        <strain evidence="5">JT2-VF2</strain>
    </source>
</reference>
<protein>
    <submittedName>
        <fullName evidence="5">DEAD/DEAH box helicase</fullName>
    </submittedName>
</protein>
<evidence type="ECO:0000313" key="5">
    <source>
        <dbReference type="EMBL" id="MBW4565203.1"/>
    </source>
</evidence>
<evidence type="ECO:0000313" key="6">
    <source>
        <dbReference type="Proteomes" id="UP000715781"/>
    </source>
</evidence>
<feature type="domain" description="Helicase C-terminal" evidence="4">
    <location>
        <begin position="392"/>
        <end position="544"/>
    </location>
</feature>